<dbReference type="PANTHER" id="PTHR19303:SF74">
    <property type="entry name" value="POGO TRANSPOSABLE ELEMENT WITH KRAB DOMAIN"/>
    <property type="match status" value="1"/>
</dbReference>
<keyword evidence="2" id="KW-1185">Reference proteome</keyword>
<dbReference type="RefSeq" id="XP_028030015.1">
    <property type="nucleotide sequence ID" value="XM_028174214.1"/>
</dbReference>
<evidence type="ECO:0000313" key="3">
    <source>
        <dbReference type="RefSeq" id="XP_028030015.1"/>
    </source>
</evidence>
<feature type="domain" description="DDE-1" evidence="1">
    <location>
        <begin position="173"/>
        <end position="313"/>
    </location>
</feature>
<dbReference type="InterPro" id="IPR004875">
    <property type="entry name" value="DDE_SF_endonuclease_dom"/>
</dbReference>
<dbReference type="PANTHER" id="PTHR19303">
    <property type="entry name" value="TRANSPOSON"/>
    <property type="match status" value="1"/>
</dbReference>
<dbReference type="GeneID" id="114242908"/>
<dbReference type="Gene3D" id="3.30.420.10">
    <property type="entry name" value="Ribonuclease H-like superfamily/Ribonuclease H"/>
    <property type="match status" value="1"/>
</dbReference>
<evidence type="ECO:0000259" key="1">
    <source>
        <dbReference type="Pfam" id="PF03184"/>
    </source>
</evidence>
<evidence type="ECO:0000313" key="2">
    <source>
        <dbReference type="Proteomes" id="UP000504629"/>
    </source>
</evidence>
<dbReference type="OrthoDB" id="10065929at2759"/>
<sequence length="404" mass="46635">MKEVAQKFGLSKSVLHRHISKVMRPHGAPRALKPETEDYIIQYINICSEWGYPLDTYDFRLLIKGYLDRVGIEVKRFKDNMPGPDFVESFLRRHKEVISKRISQNIKRARAAISPEVIEQYFKQLEISMTGVPLGNIVNYDETNLSDDPGKKNILTKRGVKYPERVMNHSKSSTSIMIAAAADGTLLPSYVVYKAVRLYDTWTKNGPYKCRYNRTTSGWFNSNAFEDWVDTVALPYFEDKPGKKLLIGDNLSSHLSINLICKCKEKDIYFVFLPANSTHLTQPLDVTFFRPMKTAWRDILFNWKKSDGRSQSSVPKNWFPQLLKKLFQRIEKNQKNNIIAGFAKTGISPLNKEKVLERLPGNNIRNETTIEDEKKSIDETVLKLLSDMRYGKESTGNIKYVMKK</sequence>
<protein>
    <submittedName>
        <fullName evidence="3">Uncharacterized protein LOC114242908</fullName>
    </submittedName>
</protein>
<dbReference type="Pfam" id="PF03184">
    <property type="entry name" value="DDE_1"/>
    <property type="match status" value="1"/>
</dbReference>
<dbReference type="KEGG" id="bman:114242908"/>
<organism evidence="2 3">
    <name type="scientific">Bombyx mandarina</name>
    <name type="common">Wild silk moth</name>
    <name type="synonym">Wild silkworm</name>
    <dbReference type="NCBI Taxonomy" id="7092"/>
    <lineage>
        <taxon>Eukaryota</taxon>
        <taxon>Metazoa</taxon>
        <taxon>Ecdysozoa</taxon>
        <taxon>Arthropoda</taxon>
        <taxon>Hexapoda</taxon>
        <taxon>Insecta</taxon>
        <taxon>Pterygota</taxon>
        <taxon>Neoptera</taxon>
        <taxon>Endopterygota</taxon>
        <taxon>Lepidoptera</taxon>
        <taxon>Glossata</taxon>
        <taxon>Ditrysia</taxon>
        <taxon>Bombycoidea</taxon>
        <taxon>Bombycidae</taxon>
        <taxon>Bombycinae</taxon>
        <taxon>Bombyx</taxon>
    </lineage>
</organism>
<dbReference type="Proteomes" id="UP000504629">
    <property type="component" value="Unplaced"/>
</dbReference>
<reference evidence="3" key="1">
    <citation type="submission" date="2025-08" db="UniProtKB">
        <authorList>
            <consortium name="RefSeq"/>
        </authorList>
    </citation>
    <scope>IDENTIFICATION</scope>
    <source>
        <tissue evidence="3">Silk gland</tissue>
    </source>
</reference>
<dbReference type="AlphaFoldDB" id="A0A6J2JKC9"/>
<dbReference type="GO" id="GO:0005634">
    <property type="term" value="C:nucleus"/>
    <property type="evidence" value="ECO:0007669"/>
    <property type="project" value="TreeGrafter"/>
</dbReference>
<dbReference type="GO" id="GO:0003677">
    <property type="term" value="F:DNA binding"/>
    <property type="evidence" value="ECO:0007669"/>
    <property type="project" value="TreeGrafter"/>
</dbReference>
<accession>A0A6J2JKC9</accession>
<dbReference type="InterPro" id="IPR036397">
    <property type="entry name" value="RNaseH_sf"/>
</dbReference>
<gene>
    <name evidence="3" type="primary">LOC114242908</name>
</gene>
<dbReference type="InterPro" id="IPR050863">
    <property type="entry name" value="CenT-Element_Derived"/>
</dbReference>
<name>A0A6J2JKC9_BOMMA</name>
<proteinExistence type="predicted"/>